<evidence type="ECO:0000313" key="6">
    <source>
        <dbReference type="Proteomes" id="UP000251647"/>
    </source>
</evidence>
<organism evidence="5 6">
    <name type="scientific">Photobacterium damselae</name>
    <dbReference type="NCBI Taxonomy" id="38293"/>
    <lineage>
        <taxon>Bacteria</taxon>
        <taxon>Pseudomonadati</taxon>
        <taxon>Pseudomonadota</taxon>
        <taxon>Gammaproteobacteria</taxon>
        <taxon>Vibrionales</taxon>
        <taxon>Vibrionaceae</taxon>
        <taxon>Photobacterium</taxon>
    </lineage>
</organism>
<dbReference type="InterPro" id="IPR001173">
    <property type="entry name" value="Glyco_trans_2-like"/>
</dbReference>
<dbReference type="EMBL" id="UATL01000001">
    <property type="protein sequence ID" value="SPY28929.1"/>
    <property type="molecule type" value="Genomic_DNA"/>
</dbReference>
<name>A0A2X1WDI6_PHODM</name>
<dbReference type="AlphaFoldDB" id="A0A2X1WDI6"/>
<evidence type="ECO:0000313" key="5">
    <source>
        <dbReference type="EMBL" id="SPY28929.1"/>
    </source>
</evidence>
<dbReference type="InterPro" id="IPR050834">
    <property type="entry name" value="Glycosyltransf_2"/>
</dbReference>
<reference evidence="5 6" key="1">
    <citation type="submission" date="2018-06" db="EMBL/GenBank/DDBJ databases">
        <authorList>
            <consortium name="Pathogen Informatics"/>
            <person name="Doyle S."/>
        </authorList>
    </citation>
    <scope>NUCLEOTIDE SEQUENCE [LARGE SCALE GENOMIC DNA]</scope>
    <source>
        <strain evidence="5 6">NCTC11647</strain>
    </source>
</reference>
<dbReference type="GO" id="GO:0016757">
    <property type="term" value="F:glycosyltransferase activity"/>
    <property type="evidence" value="ECO:0007669"/>
    <property type="project" value="UniProtKB-KW"/>
</dbReference>
<evidence type="ECO:0000256" key="1">
    <source>
        <dbReference type="ARBA" id="ARBA00006739"/>
    </source>
</evidence>
<proteinExistence type="inferred from homology"/>
<dbReference type="PANTHER" id="PTHR43685:SF5">
    <property type="entry name" value="GLYCOSYLTRANSFERASE EPSE-RELATED"/>
    <property type="match status" value="1"/>
</dbReference>
<dbReference type="Gene3D" id="3.90.550.10">
    <property type="entry name" value="Spore Coat Polysaccharide Biosynthesis Protein SpsA, Chain A"/>
    <property type="match status" value="1"/>
</dbReference>
<evidence type="ECO:0000256" key="2">
    <source>
        <dbReference type="ARBA" id="ARBA00022676"/>
    </source>
</evidence>
<protein>
    <submittedName>
        <fullName evidence="5">Putative glycosyl transferase</fullName>
    </submittedName>
</protein>
<dbReference type="Proteomes" id="UP000251647">
    <property type="component" value="Unassembled WGS sequence"/>
</dbReference>
<dbReference type="SUPFAM" id="SSF53448">
    <property type="entry name" value="Nucleotide-diphospho-sugar transferases"/>
    <property type="match status" value="1"/>
</dbReference>
<evidence type="ECO:0000259" key="4">
    <source>
        <dbReference type="Pfam" id="PF00535"/>
    </source>
</evidence>
<evidence type="ECO:0000256" key="3">
    <source>
        <dbReference type="ARBA" id="ARBA00022679"/>
    </source>
</evidence>
<keyword evidence="3 5" id="KW-0808">Transferase</keyword>
<gene>
    <name evidence="5" type="ORF">NCTC11647_02033</name>
</gene>
<accession>A0A2X1WDI6</accession>
<feature type="domain" description="Glycosyltransferase 2-like" evidence="4">
    <location>
        <begin position="6"/>
        <end position="126"/>
    </location>
</feature>
<sequence length="268" mass="31021">MNNISVLMSLYKGEKAHFFFEALKSIEVQTIQPAEIIVVHDGPLTKELYDTLDIWRDKLPIKEVVLAENQGLGVALNKGLDACSYEIVARVDTDDINLDERFAVQYQFMMENPDVELCSAHIAEFDNDISVISGLRKVPLSDQIEKVIYRRNPINHMAVMFRKSAVIKAGGYQHMPYMEDYYLWVRMHAKGMNIANIDDVLVYARVGNGMLERRQGYKYYRSELRFMKQLLKLPIKDKSKIAMIFLARAHMRLLPTKILGNIYKLVRQ</sequence>
<comment type="similarity">
    <text evidence="1">Belongs to the glycosyltransferase 2 family.</text>
</comment>
<keyword evidence="2" id="KW-0328">Glycosyltransferase</keyword>
<dbReference type="InterPro" id="IPR029044">
    <property type="entry name" value="Nucleotide-diphossugar_trans"/>
</dbReference>
<dbReference type="PANTHER" id="PTHR43685">
    <property type="entry name" value="GLYCOSYLTRANSFERASE"/>
    <property type="match status" value="1"/>
</dbReference>
<dbReference type="Pfam" id="PF00535">
    <property type="entry name" value="Glycos_transf_2"/>
    <property type="match status" value="1"/>
</dbReference>
<dbReference type="RefSeq" id="WP_005298167.1">
    <property type="nucleotide sequence ID" value="NZ_CP073684.1"/>
</dbReference>